<evidence type="ECO:0000256" key="10">
    <source>
        <dbReference type="RuleBase" id="RU003835"/>
    </source>
</evidence>
<evidence type="ECO:0000256" key="5">
    <source>
        <dbReference type="ARBA" id="ARBA00022741"/>
    </source>
</evidence>
<dbReference type="PROSITE" id="PS01075">
    <property type="entry name" value="ACETATE_KINASE_1"/>
    <property type="match status" value="1"/>
</dbReference>
<feature type="binding site" evidence="9">
    <location>
        <position position="382"/>
    </location>
    <ligand>
        <name>Mg(2+)</name>
        <dbReference type="ChEBI" id="CHEBI:18420"/>
    </ligand>
</feature>
<feature type="binding site" evidence="9">
    <location>
        <position position="17"/>
    </location>
    <ligand>
        <name>ATP</name>
        <dbReference type="ChEBI" id="CHEBI:30616"/>
    </ligand>
</feature>
<dbReference type="CDD" id="cd24010">
    <property type="entry name" value="ASKHA_NBD_AcK_PK"/>
    <property type="match status" value="1"/>
</dbReference>
<dbReference type="InterPro" id="IPR004372">
    <property type="entry name" value="Ac/propionate_kinase"/>
</dbReference>
<dbReference type="PANTHER" id="PTHR21060">
    <property type="entry name" value="ACETATE KINASE"/>
    <property type="match status" value="1"/>
</dbReference>
<keyword evidence="6 9" id="KW-0418">Kinase</keyword>
<dbReference type="SUPFAM" id="SSF53067">
    <property type="entry name" value="Actin-like ATPase domain"/>
    <property type="match status" value="2"/>
</dbReference>
<keyword evidence="8 9" id="KW-0460">Magnesium</keyword>
<evidence type="ECO:0000256" key="2">
    <source>
        <dbReference type="ARBA" id="ARBA00022490"/>
    </source>
</evidence>
<keyword evidence="7 9" id="KW-0067">ATP-binding</keyword>
<dbReference type="Gene3D" id="3.30.420.40">
    <property type="match status" value="2"/>
</dbReference>
<dbReference type="HAMAP" id="MF_00020">
    <property type="entry name" value="Acetate_kinase"/>
    <property type="match status" value="1"/>
</dbReference>
<comment type="caution">
    <text evidence="11">The sequence shown here is derived from an EMBL/GenBank/DDBJ whole genome shotgun (WGS) entry which is preliminary data.</text>
</comment>
<dbReference type="Proteomes" id="UP001499938">
    <property type="component" value="Unassembled WGS sequence"/>
</dbReference>
<keyword evidence="2 9" id="KW-0963">Cytoplasm</keyword>
<comment type="cofactor">
    <cofactor evidence="9">
        <name>Mg(2+)</name>
        <dbReference type="ChEBI" id="CHEBI:18420"/>
    </cofactor>
    <cofactor evidence="9">
        <name>Mn(2+)</name>
        <dbReference type="ChEBI" id="CHEBI:29035"/>
    </cofactor>
    <text evidence="9">Mg(2+). Can also accept Mn(2+).</text>
</comment>
<gene>
    <name evidence="9" type="primary">ackA</name>
    <name evidence="11" type="ORF">GCM10009811_19560</name>
</gene>
<reference evidence="11 12" key="1">
    <citation type="journal article" date="2019" name="Int. J. Syst. Evol. Microbiol.">
        <title>The Global Catalogue of Microorganisms (GCM) 10K type strain sequencing project: providing services to taxonomists for standard genome sequencing and annotation.</title>
        <authorList>
            <consortium name="The Broad Institute Genomics Platform"/>
            <consortium name="The Broad Institute Genome Sequencing Center for Infectious Disease"/>
            <person name="Wu L."/>
            <person name="Ma J."/>
        </authorList>
    </citation>
    <scope>NUCLEOTIDE SEQUENCE [LARGE SCALE GENOMIC DNA]</scope>
    <source>
        <strain evidence="11 12">JCM 15592</strain>
    </source>
</reference>
<evidence type="ECO:0000256" key="9">
    <source>
        <dbReference type="HAMAP-Rule" id="MF_00020"/>
    </source>
</evidence>
<feature type="binding site" evidence="9">
    <location>
        <begin position="329"/>
        <end position="333"/>
    </location>
    <ligand>
        <name>ATP</name>
        <dbReference type="ChEBI" id="CHEBI:30616"/>
    </ligand>
</feature>
<dbReference type="RefSeq" id="WP_344084282.1">
    <property type="nucleotide sequence ID" value="NZ_BAAAPO010000032.1"/>
</dbReference>
<dbReference type="EMBL" id="BAAAPO010000032">
    <property type="protein sequence ID" value="GAA1795265.1"/>
    <property type="molecule type" value="Genomic_DNA"/>
</dbReference>
<dbReference type="InterPro" id="IPR023865">
    <property type="entry name" value="Aliphatic_acid_kinase_CS"/>
</dbReference>
<dbReference type="PRINTS" id="PR00471">
    <property type="entry name" value="ACETATEKNASE"/>
</dbReference>
<evidence type="ECO:0000256" key="3">
    <source>
        <dbReference type="ARBA" id="ARBA00022679"/>
    </source>
</evidence>
<dbReference type="Pfam" id="PF00871">
    <property type="entry name" value="Acetate_kinase"/>
    <property type="match status" value="1"/>
</dbReference>
<evidence type="ECO:0000256" key="1">
    <source>
        <dbReference type="ARBA" id="ARBA00008748"/>
    </source>
</evidence>
<dbReference type="PROSITE" id="PS01076">
    <property type="entry name" value="ACETATE_KINASE_2"/>
    <property type="match status" value="1"/>
</dbReference>
<comment type="catalytic activity">
    <reaction evidence="9">
        <text>acetate + ATP = acetyl phosphate + ADP</text>
        <dbReference type="Rhea" id="RHEA:11352"/>
        <dbReference type="ChEBI" id="CHEBI:22191"/>
        <dbReference type="ChEBI" id="CHEBI:30089"/>
        <dbReference type="ChEBI" id="CHEBI:30616"/>
        <dbReference type="ChEBI" id="CHEBI:456216"/>
        <dbReference type="EC" id="2.7.2.1"/>
    </reaction>
</comment>
<keyword evidence="4 9" id="KW-0479">Metal-binding</keyword>
<proteinExistence type="inferred from homology"/>
<comment type="subunit">
    <text evidence="9">Homodimer.</text>
</comment>
<feature type="site" description="Transition state stabilizer" evidence="9">
    <location>
        <position position="240"/>
    </location>
</feature>
<dbReference type="InterPro" id="IPR043129">
    <property type="entry name" value="ATPase_NBD"/>
</dbReference>
<dbReference type="InterPro" id="IPR000890">
    <property type="entry name" value="Aliphatic_acid_kin_short-chain"/>
</dbReference>
<accession>A0ABN2LP24</accession>
<comment type="similarity">
    <text evidence="1 9 10">Belongs to the acetokinase family.</text>
</comment>
<dbReference type="EC" id="2.7.2.1" evidence="9"/>
<organism evidence="11 12">
    <name type="scientific">Nostocoides veronense</name>
    <dbReference type="NCBI Taxonomy" id="330836"/>
    <lineage>
        <taxon>Bacteria</taxon>
        <taxon>Bacillati</taxon>
        <taxon>Actinomycetota</taxon>
        <taxon>Actinomycetes</taxon>
        <taxon>Micrococcales</taxon>
        <taxon>Intrasporangiaceae</taxon>
        <taxon>Nostocoides</taxon>
    </lineage>
</organism>
<evidence type="ECO:0000256" key="7">
    <source>
        <dbReference type="ARBA" id="ARBA00022840"/>
    </source>
</evidence>
<evidence type="ECO:0000256" key="6">
    <source>
        <dbReference type="ARBA" id="ARBA00022777"/>
    </source>
</evidence>
<comment type="pathway">
    <text evidence="9">Metabolic intermediate biosynthesis; acetyl-CoA biosynthesis; acetyl-CoA from acetate: step 1/2.</text>
</comment>
<dbReference type="GO" id="GO:0016301">
    <property type="term" value="F:kinase activity"/>
    <property type="evidence" value="ECO:0007669"/>
    <property type="project" value="UniProtKB-KW"/>
</dbReference>
<sequence length="400" mass="41679">MSTERVLVLNAGSSSLKYQLLQPDSGAVLAKGLVEQIGEPSGGRHRHTAGGKDHESTGGLVDMPAALAAVGAAFDQHGPDLSAEPPIAVGHRVVHGGTRFQSTTRIDAVVLDTLRALNPLAPLHNPANIAGIEAALELFPQVPQFAIFDTAFHATLPPAAYTYAVPRAWESEHGVRRYGFHGTSHQYVSERVTALIGRPDLATVVLHLGNGCSACAVLDGRSVDTSMGMTPLEGLVMGTRCGDIDPAIPFHLARTAGLGIGELDTALNKQSGLLGLTGDNDFRAVVTRAAAGDAAARAAIDIVTLRLVKYVGAYAAGMGRLDAIAFTGGIGEHNPALRAAVLERLALFGIEIDSAANESAEGETRLTTPGSRVTAYVIPTNEELQIARECTTALRPSAGD</sequence>
<evidence type="ECO:0000313" key="11">
    <source>
        <dbReference type="EMBL" id="GAA1795265.1"/>
    </source>
</evidence>
<feature type="binding site" evidence="9">
    <location>
        <begin position="281"/>
        <end position="283"/>
    </location>
    <ligand>
        <name>ATP</name>
        <dbReference type="ChEBI" id="CHEBI:30616"/>
    </ligand>
</feature>
<comment type="function">
    <text evidence="9">Catalyzes the formation of acetyl phosphate from acetate and ATP. Can also catalyze the reverse reaction.</text>
</comment>
<feature type="binding site" evidence="9">
    <location>
        <begin position="207"/>
        <end position="211"/>
    </location>
    <ligand>
        <name>ATP</name>
        <dbReference type="ChEBI" id="CHEBI:30616"/>
    </ligand>
</feature>
<keyword evidence="12" id="KW-1185">Reference proteome</keyword>
<feature type="binding site" evidence="9">
    <location>
        <position position="10"/>
    </location>
    <ligand>
        <name>Mg(2+)</name>
        <dbReference type="ChEBI" id="CHEBI:18420"/>
    </ligand>
</feature>
<keyword evidence="3 9" id="KW-0808">Transferase</keyword>
<comment type="subcellular location">
    <subcellularLocation>
        <location evidence="9">Cytoplasm</location>
    </subcellularLocation>
</comment>
<dbReference type="PANTHER" id="PTHR21060:SF21">
    <property type="entry name" value="ACETATE KINASE"/>
    <property type="match status" value="1"/>
</dbReference>
<keyword evidence="5 9" id="KW-0547">Nucleotide-binding</keyword>
<name>A0ABN2LP24_9MICO</name>
<dbReference type="PIRSF" id="PIRSF000722">
    <property type="entry name" value="Acetate_prop_kin"/>
    <property type="match status" value="1"/>
</dbReference>
<evidence type="ECO:0000256" key="8">
    <source>
        <dbReference type="ARBA" id="ARBA00022842"/>
    </source>
</evidence>
<feature type="binding site" evidence="9">
    <location>
        <position position="92"/>
    </location>
    <ligand>
        <name>substrate</name>
    </ligand>
</feature>
<dbReference type="NCBIfam" id="TIGR00016">
    <property type="entry name" value="ackA"/>
    <property type="match status" value="1"/>
</dbReference>
<protein>
    <recommendedName>
        <fullName evidence="9">Acetate kinase</fullName>
        <ecNumber evidence="9">2.7.2.1</ecNumber>
    </recommendedName>
    <alternativeName>
        <fullName evidence="9">Acetokinase</fullName>
    </alternativeName>
</protein>
<evidence type="ECO:0000313" key="12">
    <source>
        <dbReference type="Proteomes" id="UP001499938"/>
    </source>
</evidence>
<feature type="site" description="Transition state stabilizer" evidence="9">
    <location>
        <position position="181"/>
    </location>
</feature>
<feature type="active site" description="Proton donor/acceptor" evidence="9">
    <location>
        <position position="149"/>
    </location>
</feature>
<evidence type="ECO:0000256" key="4">
    <source>
        <dbReference type="ARBA" id="ARBA00022723"/>
    </source>
</evidence>